<keyword evidence="1" id="KW-0812">Transmembrane</keyword>
<organism evidence="2 3">
    <name type="scientific">Varroa destructor</name>
    <name type="common">Honeybee mite</name>
    <dbReference type="NCBI Taxonomy" id="109461"/>
    <lineage>
        <taxon>Eukaryota</taxon>
        <taxon>Metazoa</taxon>
        <taxon>Ecdysozoa</taxon>
        <taxon>Arthropoda</taxon>
        <taxon>Chelicerata</taxon>
        <taxon>Arachnida</taxon>
        <taxon>Acari</taxon>
        <taxon>Parasitiformes</taxon>
        <taxon>Mesostigmata</taxon>
        <taxon>Gamasina</taxon>
        <taxon>Dermanyssoidea</taxon>
        <taxon>Varroidae</taxon>
        <taxon>Varroa</taxon>
    </lineage>
</organism>
<proteinExistence type="predicted"/>
<evidence type="ECO:0000313" key="3">
    <source>
        <dbReference type="Proteomes" id="UP000594260"/>
    </source>
</evidence>
<dbReference type="EnsemblMetazoa" id="XM_022811387">
    <property type="protein sequence ID" value="XP_022667122"/>
    <property type="gene ID" value="LOC111252848"/>
</dbReference>
<dbReference type="KEGG" id="vde:111252848"/>
<evidence type="ECO:0000256" key="1">
    <source>
        <dbReference type="SAM" id="Phobius"/>
    </source>
</evidence>
<dbReference type="RefSeq" id="XP_022667122.1">
    <property type="nucleotide sequence ID" value="XM_022811387.1"/>
</dbReference>
<dbReference type="RefSeq" id="XP_022667121.1">
    <property type="nucleotide sequence ID" value="XM_022811386.1"/>
</dbReference>
<protein>
    <submittedName>
        <fullName evidence="2">Uncharacterized protein</fullName>
    </submittedName>
</protein>
<feature type="transmembrane region" description="Helical" evidence="1">
    <location>
        <begin position="36"/>
        <end position="56"/>
    </location>
</feature>
<feature type="transmembrane region" description="Helical" evidence="1">
    <location>
        <begin position="77"/>
        <end position="99"/>
    </location>
</feature>
<reference evidence="2" key="1">
    <citation type="submission" date="2021-01" db="UniProtKB">
        <authorList>
            <consortium name="EnsemblMetazoa"/>
        </authorList>
    </citation>
    <scope>IDENTIFICATION</scope>
</reference>
<name>A0A7M7KI34_VARDE</name>
<evidence type="ECO:0000313" key="2">
    <source>
        <dbReference type="EnsemblMetazoa" id="XP_022667120"/>
    </source>
</evidence>
<dbReference type="EnsemblMetazoa" id="XM_022811386">
    <property type="protein sequence ID" value="XP_022667121"/>
    <property type="gene ID" value="LOC111252848"/>
</dbReference>
<feature type="transmembrane region" description="Helical" evidence="1">
    <location>
        <begin position="111"/>
        <end position="133"/>
    </location>
</feature>
<keyword evidence="3" id="KW-1185">Reference proteome</keyword>
<dbReference type="OrthoDB" id="10520273at2759"/>
<dbReference type="GeneID" id="111252848"/>
<dbReference type="EnsemblMetazoa" id="XM_022811385">
    <property type="protein sequence ID" value="XP_022667120"/>
    <property type="gene ID" value="LOC111252848"/>
</dbReference>
<dbReference type="Proteomes" id="UP000594260">
    <property type="component" value="Unplaced"/>
</dbReference>
<dbReference type="RefSeq" id="XP_022667119.1">
    <property type="nucleotide sequence ID" value="XM_022811384.1"/>
</dbReference>
<dbReference type="EnsemblMetazoa" id="XM_022811384">
    <property type="protein sequence ID" value="XP_022667119"/>
    <property type="gene ID" value="LOC111252848"/>
</dbReference>
<sequence length="195" mass="21085">MASPTRPYGVRFVPEMPKNSPMELGLSLAYASSFDGIHTMIQLVCSLCAFVTAVSSRTHIYTLTELTVYVAPKPTPIFVIASMFCLFYVDLLIVAGATLSNFDAESLQSSLFYLMAATSGAIFSTCASVAFFVEAENSIDYALGDDCRKVTNCIPNRDLRVCSITDNLLKRSLTARLVSTLNPATGPNVCPPNVI</sequence>
<dbReference type="InParanoid" id="A0A7M7KI34"/>
<dbReference type="AlphaFoldDB" id="A0A7M7KI34"/>
<dbReference type="RefSeq" id="XP_022667120.1">
    <property type="nucleotide sequence ID" value="XM_022811385.1"/>
</dbReference>
<keyword evidence="1" id="KW-1133">Transmembrane helix</keyword>
<accession>A0A7M7KI34</accession>
<keyword evidence="1" id="KW-0472">Membrane</keyword>